<keyword evidence="7" id="KW-1185">Reference proteome</keyword>
<dbReference type="PANTHER" id="PTHR10272:SF0">
    <property type="entry name" value="PLATELET-ACTIVATING FACTOR ACETYLHYDROLASE"/>
    <property type="match status" value="1"/>
</dbReference>
<name>A0ABR1SN14_9PEZI</name>
<reference evidence="6 7" key="1">
    <citation type="submission" date="2023-01" db="EMBL/GenBank/DDBJ databases">
        <title>Analysis of 21 Apiospora genomes using comparative genomics revels a genus with tremendous synthesis potential of carbohydrate active enzymes and secondary metabolites.</title>
        <authorList>
            <person name="Sorensen T."/>
        </authorList>
    </citation>
    <scope>NUCLEOTIDE SEQUENCE [LARGE SCALE GENOMIC DNA]</scope>
    <source>
        <strain evidence="6 7">CBS 33761</strain>
    </source>
</reference>
<organism evidence="6 7">
    <name type="scientific">Apiospora rasikravindrae</name>
    <dbReference type="NCBI Taxonomy" id="990691"/>
    <lineage>
        <taxon>Eukaryota</taxon>
        <taxon>Fungi</taxon>
        <taxon>Dikarya</taxon>
        <taxon>Ascomycota</taxon>
        <taxon>Pezizomycotina</taxon>
        <taxon>Sordariomycetes</taxon>
        <taxon>Xylariomycetidae</taxon>
        <taxon>Amphisphaeriales</taxon>
        <taxon>Apiosporaceae</taxon>
        <taxon>Apiospora</taxon>
    </lineage>
</organism>
<protein>
    <recommendedName>
        <fullName evidence="1">1-alkyl-2-acetylglycerophosphocholine esterase</fullName>
        <ecNumber evidence="1">3.1.1.47</ecNumber>
    </recommendedName>
</protein>
<keyword evidence="4" id="KW-0443">Lipid metabolism</keyword>
<dbReference type="InterPro" id="IPR029058">
    <property type="entry name" value="AB_hydrolase_fold"/>
</dbReference>
<evidence type="ECO:0000256" key="3">
    <source>
        <dbReference type="ARBA" id="ARBA00022963"/>
    </source>
</evidence>
<feature type="region of interest" description="Disordered" evidence="5">
    <location>
        <begin position="1"/>
        <end position="28"/>
    </location>
</feature>
<keyword evidence="3" id="KW-0442">Lipid degradation</keyword>
<sequence length="590" mass="66128">MDAMKDSRKRDAEKQQIPRPPPIPRGWRGRIFHSLPSYTGPYSVGTMEIEVPVREPRHFSHIKRDHDYALRMDTVLFSIYYPTDLSYYAKHGNKPSRATWLPRPRVQTSRGYAKFLNVPHMPVTGYIAATTMFTKLPAYRNVRLSAHRPGEQVDADAKDSQKTLTENTHEKPTFPVVVFSHGLGGSRTCYSAVCGELASNGFIVVAMEHRDGSGARSYVNVPPSSNLADGNSIDNTEPRTHYEVDYIFPKDNAQDTAPQNAKGVDTELRNAQIGMRMAEIEEAFSVLSLMNRGQGDLIAKSNLRKEGNIGSSSKGLDGVDWSDWTGRMFLERATIMGHSFGGATSVQICRETERFPWVGQGILLDAWGPATPMVNENSGKRVQRPILAIGFEAFMHWQDNFERMVEIGNETRGNGSPCWMMTIKGSTHLSQTDFAVLYPTWMSWLGKTLVNPKRAIYLTVNSSLEFLRKTLPDDQTAGSFWPDEGILDTTPLNTHDSVPADYRPQDKWIAARLKIPSELRLRVMNWFRGTPKSAPKDANGKPLIGVITRALGDEVWMHISPSMNDTHRCNGHISRRMTRSDSALSSLANV</sequence>
<evidence type="ECO:0000256" key="2">
    <source>
        <dbReference type="ARBA" id="ARBA00022801"/>
    </source>
</evidence>
<evidence type="ECO:0000256" key="1">
    <source>
        <dbReference type="ARBA" id="ARBA00013201"/>
    </source>
</evidence>
<dbReference type="Proteomes" id="UP001444661">
    <property type="component" value="Unassembled WGS sequence"/>
</dbReference>
<proteinExistence type="predicted"/>
<evidence type="ECO:0000313" key="6">
    <source>
        <dbReference type="EMBL" id="KAK8034908.1"/>
    </source>
</evidence>
<feature type="region of interest" description="Disordered" evidence="5">
    <location>
        <begin position="149"/>
        <end position="169"/>
    </location>
</feature>
<keyword evidence="2" id="KW-0378">Hydrolase</keyword>
<dbReference type="EC" id="3.1.1.47" evidence="1"/>
<evidence type="ECO:0000256" key="5">
    <source>
        <dbReference type="SAM" id="MobiDB-lite"/>
    </source>
</evidence>
<dbReference type="Gene3D" id="3.40.50.1820">
    <property type="entry name" value="alpha/beta hydrolase"/>
    <property type="match status" value="1"/>
</dbReference>
<evidence type="ECO:0000256" key="4">
    <source>
        <dbReference type="ARBA" id="ARBA00023098"/>
    </source>
</evidence>
<dbReference type="Pfam" id="PF03403">
    <property type="entry name" value="PAF-AH_p_II"/>
    <property type="match status" value="1"/>
</dbReference>
<dbReference type="PANTHER" id="PTHR10272">
    <property type="entry name" value="PLATELET-ACTIVATING FACTOR ACETYLHYDROLASE"/>
    <property type="match status" value="1"/>
</dbReference>
<dbReference type="EMBL" id="JAQQWK010000009">
    <property type="protein sequence ID" value="KAK8034908.1"/>
    <property type="molecule type" value="Genomic_DNA"/>
</dbReference>
<dbReference type="SUPFAM" id="SSF53474">
    <property type="entry name" value="alpha/beta-Hydrolases"/>
    <property type="match status" value="1"/>
</dbReference>
<comment type="caution">
    <text evidence="6">The sequence shown here is derived from an EMBL/GenBank/DDBJ whole genome shotgun (WGS) entry which is preliminary data.</text>
</comment>
<evidence type="ECO:0000313" key="7">
    <source>
        <dbReference type="Proteomes" id="UP001444661"/>
    </source>
</evidence>
<accession>A0ABR1SN14</accession>
<gene>
    <name evidence="6" type="ORF">PG993_009903</name>
</gene>
<feature type="compositionally biased region" description="Basic and acidic residues" evidence="5">
    <location>
        <begin position="1"/>
        <end position="16"/>
    </location>
</feature>